<evidence type="ECO:0000256" key="3">
    <source>
        <dbReference type="ARBA" id="ARBA00022833"/>
    </source>
</evidence>
<dbReference type="Pfam" id="PF01753">
    <property type="entry name" value="zf-MYND"/>
    <property type="match status" value="1"/>
</dbReference>
<dbReference type="Gene3D" id="6.10.140.2220">
    <property type="match status" value="1"/>
</dbReference>
<protein>
    <recommendedName>
        <fullName evidence="5">MYND-type domain-containing protein</fullName>
    </recommendedName>
</protein>
<keyword evidence="7" id="KW-1185">Reference proteome</keyword>
<keyword evidence="3" id="KW-0862">Zinc</keyword>
<keyword evidence="1" id="KW-0479">Metal-binding</keyword>
<dbReference type="GO" id="GO:0008270">
    <property type="term" value="F:zinc ion binding"/>
    <property type="evidence" value="ECO:0007669"/>
    <property type="project" value="UniProtKB-KW"/>
</dbReference>
<sequence length="568" mass="63985">MTPKKRTKSTGLAAPWLAHDVLPNCQTHPMDWIRETDAVARRRFNPSLPLELDATGSRGQPESFFKSMVNSDVLEEIINARRLTCIGHRALSMRIVHLLTERDFEKTWLALGAEGQLKHFIVAFQKLEEQADIGMAMFNDPKVDTPELCLDEISRDGGRGFLDLLNVFLLPNNDEPPKQPFVLPNERYDALIGWKSGDTAPNRKAWLGLKRIMRTRYISTSTLAAFLGIVLQSVEGLDITLVSYTHEHHKTKDTLLNMMPMMDKVLGEADANKWRKEQADRRKEMKLFCDSCLKPEEKTENGKMSVCSPCKAVGRDVRYCNRACQKEAWKTHKQMCGQPLGLDSAFGDIADLPVPSRSTTRPDIPPVTPGYRRSADLLRQITFLHENPSKDYVVVVSSDDVYLDMDGISLDEPQSAALFIIMRGYAMSSAGARAEAALLYIYRVLQKFRGDDALLRAQLRKEYGKTFDNMAAALRRQETPTYDKVSREQMDTALGHLKKLGRFEEELSNFVIGSGESCTLGIQVGPKREVTVITQFPFEIMPPNVDLTPITSTNKRPPSQCIGPNFSQ</sequence>
<name>A0AAD7J1W5_9AGAR</name>
<keyword evidence="2 4" id="KW-0863">Zinc-finger</keyword>
<evidence type="ECO:0000256" key="4">
    <source>
        <dbReference type="PROSITE-ProRule" id="PRU00134"/>
    </source>
</evidence>
<feature type="domain" description="MYND-type" evidence="5">
    <location>
        <begin position="289"/>
        <end position="336"/>
    </location>
</feature>
<dbReference type="InterPro" id="IPR002893">
    <property type="entry name" value="Znf_MYND"/>
</dbReference>
<accession>A0AAD7J1W5</accession>
<proteinExistence type="predicted"/>
<reference evidence="6" key="1">
    <citation type="submission" date="2023-03" db="EMBL/GenBank/DDBJ databases">
        <title>Massive genome expansion in bonnet fungi (Mycena s.s.) driven by repeated elements and novel gene families across ecological guilds.</title>
        <authorList>
            <consortium name="Lawrence Berkeley National Laboratory"/>
            <person name="Harder C.B."/>
            <person name="Miyauchi S."/>
            <person name="Viragh M."/>
            <person name="Kuo A."/>
            <person name="Thoen E."/>
            <person name="Andreopoulos B."/>
            <person name="Lu D."/>
            <person name="Skrede I."/>
            <person name="Drula E."/>
            <person name="Henrissat B."/>
            <person name="Morin E."/>
            <person name="Kohler A."/>
            <person name="Barry K."/>
            <person name="LaButti K."/>
            <person name="Morin E."/>
            <person name="Salamov A."/>
            <person name="Lipzen A."/>
            <person name="Mereny Z."/>
            <person name="Hegedus B."/>
            <person name="Baldrian P."/>
            <person name="Stursova M."/>
            <person name="Weitz H."/>
            <person name="Taylor A."/>
            <person name="Grigoriev I.V."/>
            <person name="Nagy L.G."/>
            <person name="Martin F."/>
            <person name="Kauserud H."/>
        </authorList>
    </citation>
    <scope>NUCLEOTIDE SEQUENCE</scope>
    <source>
        <strain evidence="6">CBHHK182m</strain>
    </source>
</reference>
<comment type="caution">
    <text evidence="6">The sequence shown here is derived from an EMBL/GenBank/DDBJ whole genome shotgun (WGS) entry which is preliminary data.</text>
</comment>
<evidence type="ECO:0000313" key="6">
    <source>
        <dbReference type="EMBL" id="KAJ7755217.1"/>
    </source>
</evidence>
<dbReference type="Proteomes" id="UP001215598">
    <property type="component" value="Unassembled WGS sequence"/>
</dbReference>
<evidence type="ECO:0000256" key="2">
    <source>
        <dbReference type="ARBA" id="ARBA00022771"/>
    </source>
</evidence>
<evidence type="ECO:0000313" key="7">
    <source>
        <dbReference type="Proteomes" id="UP001215598"/>
    </source>
</evidence>
<dbReference type="PROSITE" id="PS50865">
    <property type="entry name" value="ZF_MYND_2"/>
    <property type="match status" value="1"/>
</dbReference>
<dbReference type="SUPFAM" id="SSF144232">
    <property type="entry name" value="HIT/MYND zinc finger-like"/>
    <property type="match status" value="1"/>
</dbReference>
<evidence type="ECO:0000259" key="5">
    <source>
        <dbReference type="PROSITE" id="PS50865"/>
    </source>
</evidence>
<gene>
    <name evidence="6" type="ORF">B0H16DRAFT_1315834</name>
</gene>
<dbReference type="AlphaFoldDB" id="A0AAD7J1W5"/>
<evidence type="ECO:0000256" key="1">
    <source>
        <dbReference type="ARBA" id="ARBA00022723"/>
    </source>
</evidence>
<organism evidence="6 7">
    <name type="scientific">Mycena metata</name>
    <dbReference type="NCBI Taxonomy" id="1033252"/>
    <lineage>
        <taxon>Eukaryota</taxon>
        <taxon>Fungi</taxon>
        <taxon>Dikarya</taxon>
        <taxon>Basidiomycota</taxon>
        <taxon>Agaricomycotina</taxon>
        <taxon>Agaricomycetes</taxon>
        <taxon>Agaricomycetidae</taxon>
        <taxon>Agaricales</taxon>
        <taxon>Marasmiineae</taxon>
        <taxon>Mycenaceae</taxon>
        <taxon>Mycena</taxon>
    </lineage>
</organism>
<dbReference type="EMBL" id="JARKIB010000050">
    <property type="protein sequence ID" value="KAJ7755217.1"/>
    <property type="molecule type" value="Genomic_DNA"/>
</dbReference>